<evidence type="ECO:0000256" key="4">
    <source>
        <dbReference type="ARBA" id="ARBA00023002"/>
    </source>
</evidence>
<dbReference type="InterPro" id="IPR036010">
    <property type="entry name" value="2Fe-2S_ferredoxin-like_sf"/>
</dbReference>
<dbReference type="InterPro" id="IPR006058">
    <property type="entry name" value="2Fe2S_fd_BS"/>
</dbReference>
<reference evidence="8 9" key="1">
    <citation type="submission" date="2018-06" db="EMBL/GenBank/DDBJ databases">
        <title>Genomic Encyclopedia of Type Strains, Phase IV (KMG-IV): sequencing the most valuable type-strain genomes for metagenomic binning, comparative biology and taxonomic classification.</title>
        <authorList>
            <person name="Goeker M."/>
        </authorList>
    </citation>
    <scope>NUCLEOTIDE SEQUENCE [LARGE SCALE GENOMIC DNA]</scope>
    <source>
        <strain evidence="8 9">DSM 25619</strain>
    </source>
</reference>
<keyword evidence="1" id="KW-0285">Flavoprotein</keyword>
<dbReference type="InterPro" id="IPR012675">
    <property type="entry name" value="Beta-grasp_dom_sf"/>
</dbReference>
<evidence type="ECO:0000256" key="5">
    <source>
        <dbReference type="ARBA" id="ARBA00023004"/>
    </source>
</evidence>
<dbReference type="CDD" id="cd00207">
    <property type="entry name" value="fer2"/>
    <property type="match status" value="1"/>
</dbReference>
<evidence type="ECO:0000313" key="8">
    <source>
        <dbReference type="EMBL" id="RBO98657.1"/>
    </source>
</evidence>
<feature type="domain" description="2Fe-2S ferredoxin-type" evidence="6">
    <location>
        <begin position="3"/>
        <end position="105"/>
    </location>
</feature>
<dbReference type="SUPFAM" id="SSF55447">
    <property type="entry name" value="CO dehydrogenase flavoprotein C-terminal domain-like"/>
    <property type="match status" value="1"/>
</dbReference>
<dbReference type="InterPro" id="IPR014307">
    <property type="entry name" value="Xanthine_DH_ssu"/>
</dbReference>
<dbReference type="InterPro" id="IPR036683">
    <property type="entry name" value="CO_DH_flav_C_dom_sf"/>
</dbReference>
<dbReference type="InterPro" id="IPR036318">
    <property type="entry name" value="FAD-bd_PCMH-like_sf"/>
</dbReference>
<dbReference type="SUPFAM" id="SSF47741">
    <property type="entry name" value="CO dehydrogenase ISP C-domain like"/>
    <property type="match status" value="1"/>
</dbReference>
<dbReference type="PROSITE" id="PS51387">
    <property type="entry name" value="FAD_PCMH"/>
    <property type="match status" value="1"/>
</dbReference>
<dbReference type="Gene3D" id="3.30.465.10">
    <property type="match status" value="1"/>
</dbReference>
<dbReference type="InterPro" id="IPR016167">
    <property type="entry name" value="FAD-bd_PCMH_sub1"/>
</dbReference>
<dbReference type="OrthoDB" id="9792018at2"/>
<organism evidence="8 9">
    <name type="scientific">Pseudochrobactrum asaccharolyticum</name>
    <dbReference type="NCBI Taxonomy" id="354351"/>
    <lineage>
        <taxon>Bacteria</taxon>
        <taxon>Pseudomonadati</taxon>
        <taxon>Pseudomonadota</taxon>
        <taxon>Alphaproteobacteria</taxon>
        <taxon>Hyphomicrobiales</taxon>
        <taxon>Brucellaceae</taxon>
        <taxon>Pseudochrobactrum</taxon>
    </lineage>
</organism>
<dbReference type="Gene3D" id="3.10.20.30">
    <property type="match status" value="1"/>
</dbReference>
<comment type="caution">
    <text evidence="8">The sequence shown here is derived from an EMBL/GenBank/DDBJ whole genome shotgun (WGS) entry which is preliminary data.</text>
</comment>
<dbReference type="Proteomes" id="UP000252893">
    <property type="component" value="Unassembled WGS sequence"/>
</dbReference>
<dbReference type="NCBIfam" id="TIGR02963">
    <property type="entry name" value="xanthine_xdhA"/>
    <property type="match status" value="1"/>
</dbReference>
<dbReference type="Gene3D" id="1.10.150.120">
    <property type="entry name" value="[2Fe-2S]-binding domain"/>
    <property type="match status" value="1"/>
</dbReference>
<evidence type="ECO:0000256" key="1">
    <source>
        <dbReference type="ARBA" id="ARBA00022630"/>
    </source>
</evidence>
<dbReference type="Gene3D" id="3.30.390.50">
    <property type="entry name" value="CO dehydrogenase flavoprotein, C-terminal domain"/>
    <property type="match status" value="1"/>
</dbReference>
<dbReference type="AlphaFoldDB" id="A0A366E8L9"/>
<keyword evidence="3" id="KW-0274">FAD</keyword>
<dbReference type="InterPro" id="IPR016208">
    <property type="entry name" value="Ald_Oxase/xanthine_DH-like"/>
</dbReference>
<dbReference type="InterPro" id="IPR016166">
    <property type="entry name" value="FAD-bd_PCMH"/>
</dbReference>
<evidence type="ECO:0000259" key="6">
    <source>
        <dbReference type="PROSITE" id="PS51085"/>
    </source>
</evidence>
<dbReference type="InterPro" id="IPR002888">
    <property type="entry name" value="2Fe-2S-bd"/>
</dbReference>
<dbReference type="GO" id="GO:0051537">
    <property type="term" value="F:2 iron, 2 sulfur cluster binding"/>
    <property type="evidence" value="ECO:0007669"/>
    <property type="project" value="InterPro"/>
</dbReference>
<dbReference type="InterPro" id="IPR036884">
    <property type="entry name" value="2Fe-2S-bd_dom_sf"/>
</dbReference>
<evidence type="ECO:0000256" key="2">
    <source>
        <dbReference type="ARBA" id="ARBA00022723"/>
    </source>
</evidence>
<evidence type="ECO:0000256" key="3">
    <source>
        <dbReference type="ARBA" id="ARBA00022827"/>
    </source>
</evidence>
<dbReference type="InterPro" id="IPR001041">
    <property type="entry name" value="2Fe-2S_ferredoxin-type"/>
</dbReference>
<gene>
    <name evidence="8" type="ORF">DFR47_101256</name>
</gene>
<keyword evidence="2" id="KW-0479">Metal-binding</keyword>
<proteinExistence type="predicted"/>
<dbReference type="SUPFAM" id="SSF56176">
    <property type="entry name" value="FAD-binding/transporter-associated domain-like"/>
    <property type="match status" value="1"/>
</dbReference>
<dbReference type="PIRSF" id="PIRSF036557">
    <property type="entry name" value="XdhA_RC"/>
    <property type="match status" value="1"/>
</dbReference>
<dbReference type="RefSeq" id="WP_113942600.1">
    <property type="nucleotide sequence ID" value="NZ_JBHEEG010000003.1"/>
</dbReference>
<name>A0A366E8L9_9HYPH</name>
<dbReference type="InterPro" id="IPR012175">
    <property type="entry name" value="Xanth_DH_ssu_bac"/>
</dbReference>
<dbReference type="GO" id="GO:0004854">
    <property type="term" value="F:xanthine dehydrogenase activity"/>
    <property type="evidence" value="ECO:0007669"/>
    <property type="project" value="InterPro"/>
</dbReference>
<dbReference type="GO" id="GO:0071949">
    <property type="term" value="F:FAD binding"/>
    <property type="evidence" value="ECO:0007669"/>
    <property type="project" value="InterPro"/>
</dbReference>
<keyword evidence="9" id="KW-1185">Reference proteome</keyword>
<dbReference type="InterPro" id="IPR016169">
    <property type="entry name" value="FAD-bd_PCMH_sub2"/>
</dbReference>
<dbReference type="InterPro" id="IPR002346">
    <property type="entry name" value="Mopterin_DH_FAD-bd"/>
</dbReference>
<dbReference type="Pfam" id="PF00111">
    <property type="entry name" value="Fer2"/>
    <property type="match status" value="1"/>
</dbReference>
<dbReference type="PANTHER" id="PTHR45444">
    <property type="entry name" value="XANTHINE DEHYDROGENASE"/>
    <property type="match status" value="1"/>
</dbReference>
<keyword evidence="5" id="KW-0408">Iron</keyword>
<dbReference type="SMART" id="SM01092">
    <property type="entry name" value="CO_deh_flav_C"/>
    <property type="match status" value="1"/>
</dbReference>
<evidence type="ECO:0000259" key="7">
    <source>
        <dbReference type="PROSITE" id="PS51387"/>
    </source>
</evidence>
<dbReference type="Pfam" id="PF03450">
    <property type="entry name" value="CO_deh_flav_C"/>
    <property type="match status" value="1"/>
</dbReference>
<dbReference type="SUPFAM" id="SSF54292">
    <property type="entry name" value="2Fe-2S ferredoxin-like"/>
    <property type="match status" value="1"/>
</dbReference>
<dbReference type="PROSITE" id="PS51085">
    <property type="entry name" value="2FE2S_FER_2"/>
    <property type="match status" value="1"/>
</dbReference>
<dbReference type="GO" id="GO:0005506">
    <property type="term" value="F:iron ion binding"/>
    <property type="evidence" value="ECO:0007669"/>
    <property type="project" value="InterPro"/>
</dbReference>
<keyword evidence="4" id="KW-0560">Oxidoreductase</keyword>
<dbReference type="Pfam" id="PF00941">
    <property type="entry name" value="FAD_binding_5"/>
    <property type="match status" value="1"/>
</dbReference>
<evidence type="ECO:0000313" key="9">
    <source>
        <dbReference type="Proteomes" id="UP000252893"/>
    </source>
</evidence>
<dbReference type="InterPro" id="IPR005107">
    <property type="entry name" value="CO_DH_flav_C"/>
</dbReference>
<feature type="domain" description="FAD-binding PCMH-type" evidence="7">
    <location>
        <begin position="204"/>
        <end position="377"/>
    </location>
</feature>
<sequence length="493" mass="52675">MTQMIRFFLNGHRQDVQVRPDTTVLEWLRGEARLKGTKEGCAEGDCGACSVLIGTDMDAIAQADTASGATESTETDGAFRYRAVNSCILTMGQLDGKALVTVEGLKTTQLHPVQAAMAENGSSQCGFCTPGIVMSLSGLAADCASTDTKVDDQLIHDTLAGNLCRCTGYRPIVEAARKVIAEGGAPVAQPLSGSLQDIRPQSGFSHNGSTYHQPQTLKELVELRAQYPQSLLLAGGTDLGVALADYHSDWNEVISTAHVRELREIREDAASFRFGAAVTWAEVLRAIGNQYPSLTVLLRRFGSVQIRNQGTIGGNIGTASPIGDGPPALIGLGAEIELAGAHGSRILPLEDFFLDYRKTELREGEVIASVTLPKLTATQDYRVYKISKRYDQDISTVCGAFRVTRENGIVADARIAFGGMAAIPKRVKSAEQALTGKALDGAAVAACAASIAKELNPLSDWRGSAEYRLMVAQNLVERLHHDLAGEVVEVMAL</sequence>
<accession>A0A366E8L9</accession>
<dbReference type="EMBL" id="QNRH01000001">
    <property type="protein sequence ID" value="RBO98657.1"/>
    <property type="molecule type" value="Genomic_DNA"/>
</dbReference>
<dbReference type="PROSITE" id="PS00197">
    <property type="entry name" value="2FE2S_FER_1"/>
    <property type="match status" value="1"/>
</dbReference>
<dbReference type="Pfam" id="PF01799">
    <property type="entry name" value="Fer2_2"/>
    <property type="match status" value="1"/>
</dbReference>
<dbReference type="PANTHER" id="PTHR45444:SF3">
    <property type="entry name" value="XANTHINE DEHYDROGENASE"/>
    <property type="match status" value="1"/>
</dbReference>
<dbReference type="Gene3D" id="3.30.43.10">
    <property type="entry name" value="Uridine Diphospho-n-acetylenolpyruvylglucosamine Reductase, domain 2"/>
    <property type="match status" value="1"/>
</dbReference>
<protein>
    <submittedName>
        <fullName evidence="8">Xanthine dehydrogenase small subunit</fullName>
    </submittedName>
</protein>